<name>A0ABV9V9B1_STRAZ</name>
<evidence type="ECO:0000256" key="1">
    <source>
        <dbReference type="SAM" id="MobiDB-lite"/>
    </source>
</evidence>
<evidence type="ECO:0000313" key="2">
    <source>
        <dbReference type="EMBL" id="MFC4978750.1"/>
    </source>
</evidence>
<evidence type="ECO:0000313" key="3">
    <source>
        <dbReference type="Proteomes" id="UP001595908"/>
    </source>
</evidence>
<comment type="caution">
    <text evidence="2">The sequence shown here is derived from an EMBL/GenBank/DDBJ whole genome shotgun (WGS) entry which is preliminary data.</text>
</comment>
<proteinExistence type="predicted"/>
<feature type="compositionally biased region" description="Basic and acidic residues" evidence="1">
    <location>
        <begin position="72"/>
        <end position="83"/>
    </location>
</feature>
<protein>
    <submittedName>
        <fullName evidence="2">Uncharacterized protein</fullName>
    </submittedName>
</protein>
<gene>
    <name evidence="2" type="ORF">ACFPL4_10245</name>
</gene>
<dbReference type="EMBL" id="JBHSJE010000002">
    <property type="protein sequence ID" value="MFC4978750.1"/>
    <property type="molecule type" value="Genomic_DNA"/>
</dbReference>
<dbReference type="Proteomes" id="UP001595908">
    <property type="component" value="Unassembled WGS sequence"/>
</dbReference>
<reference evidence="3" key="1">
    <citation type="journal article" date="2019" name="Int. J. Syst. Evol. Microbiol.">
        <title>The Global Catalogue of Microorganisms (GCM) 10K type strain sequencing project: providing services to taxonomists for standard genome sequencing and annotation.</title>
        <authorList>
            <consortium name="The Broad Institute Genomics Platform"/>
            <consortium name="The Broad Institute Genome Sequencing Center for Infectious Disease"/>
            <person name="Wu L."/>
            <person name="Ma J."/>
        </authorList>
    </citation>
    <scope>NUCLEOTIDE SEQUENCE [LARGE SCALE GENOMIC DNA]</scope>
    <source>
        <strain evidence="3">ICMP 257</strain>
    </source>
</reference>
<keyword evidence="3" id="KW-1185">Reference proteome</keyword>
<accession>A0ABV9V9B1</accession>
<feature type="region of interest" description="Disordered" evidence="1">
    <location>
        <begin position="1"/>
        <end position="83"/>
    </location>
</feature>
<dbReference type="RefSeq" id="WP_279626894.1">
    <property type="nucleotide sequence ID" value="NZ_JBHSJE010000002.1"/>
</dbReference>
<sequence>MKVTTEEAVELEQGTWYISTPATANDGGTVSQPRAATSASPTDDPPPVPRAAARTPLSQRGGGAHVTPARRAAGEACRRTASC</sequence>
<organism evidence="2 3">
    <name type="scientific">Streptomyces atroolivaceus</name>
    <dbReference type="NCBI Taxonomy" id="66869"/>
    <lineage>
        <taxon>Bacteria</taxon>
        <taxon>Bacillati</taxon>
        <taxon>Actinomycetota</taxon>
        <taxon>Actinomycetes</taxon>
        <taxon>Kitasatosporales</taxon>
        <taxon>Streptomycetaceae</taxon>
        <taxon>Streptomyces</taxon>
    </lineage>
</organism>
<feature type="compositionally biased region" description="Polar residues" evidence="1">
    <location>
        <begin position="16"/>
        <end position="34"/>
    </location>
</feature>